<dbReference type="AlphaFoldDB" id="A0AAD8UU32"/>
<evidence type="ECO:0000313" key="3">
    <source>
        <dbReference type="Proteomes" id="UP001244207"/>
    </source>
</evidence>
<proteinExistence type="predicted"/>
<protein>
    <submittedName>
        <fullName evidence="2">Uncharacterized protein</fullName>
    </submittedName>
</protein>
<feature type="compositionally biased region" description="Basic and acidic residues" evidence="1">
    <location>
        <begin position="51"/>
        <end position="65"/>
    </location>
</feature>
<keyword evidence="3" id="KW-1185">Reference proteome</keyword>
<dbReference type="EMBL" id="JAHMHS010000027">
    <property type="protein sequence ID" value="KAK1727134.1"/>
    <property type="molecule type" value="Genomic_DNA"/>
</dbReference>
<feature type="non-terminal residue" evidence="2">
    <location>
        <position position="106"/>
    </location>
</feature>
<evidence type="ECO:0000313" key="2">
    <source>
        <dbReference type="EMBL" id="KAK1727134.1"/>
    </source>
</evidence>
<reference evidence="2" key="1">
    <citation type="submission" date="2021-12" db="EMBL/GenBank/DDBJ databases">
        <title>Comparative genomics, transcriptomics and evolutionary studies reveal genomic signatures of adaptation to plant cell wall in hemibiotrophic fungi.</title>
        <authorList>
            <consortium name="DOE Joint Genome Institute"/>
            <person name="Baroncelli R."/>
            <person name="Diaz J.F."/>
            <person name="Benocci T."/>
            <person name="Peng M."/>
            <person name="Battaglia E."/>
            <person name="Haridas S."/>
            <person name="Andreopoulos W."/>
            <person name="Labutti K."/>
            <person name="Pangilinan J."/>
            <person name="Floch G.L."/>
            <person name="Makela M.R."/>
            <person name="Henrissat B."/>
            <person name="Grigoriev I.V."/>
            <person name="Crouch J.A."/>
            <person name="De Vries R.P."/>
            <person name="Sukno S.A."/>
            <person name="Thon M.R."/>
        </authorList>
    </citation>
    <scope>NUCLEOTIDE SEQUENCE</scope>
    <source>
        <strain evidence="2">CBS 112980</strain>
    </source>
</reference>
<organism evidence="2 3">
    <name type="scientific">Glomerella acutata</name>
    <name type="common">Colletotrichum acutatum</name>
    <dbReference type="NCBI Taxonomy" id="27357"/>
    <lineage>
        <taxon>Eukaryota</taxon>
        <taxon>Fungi</taxon>
        <taxon>Dikarya</taxon>
        <taxon>Ascomycota</taxon>
        <taxon>Pezizomycotina</taxon>
        <taxon>Sordariomycetes</taxon>
        <taxon>Hypocreomycetidae</taxon>
        <taxon>Glomerellales</taxon>
        <taxon>Glomerellaceae</taxon>
        <taxon>Colletotrichum</taxon>
        <taxon>Colletotrichum acutatum species complex</taxon>
    </lineage>
</organism>
<dbReference type="RefSeq" id="XP_060367189.1">
    <property type="nucleotide sequence ID" value="XM_060507816.1"/>
</dbReference>
<feature type="compositionally biased region" description="Basic and acidic residues" evidence="1">
    <location>
        <begin position="1"/>
        <end position="28"/>
    </location>
</feature>
<accession>A0AAD8UU32</accession>
<evidence type="ECO:0000256" key="1">
    <source>
        <dbReference type="SAM" id="MobiDB-lite"/>
    </source>
</evidence>
<gene>
    <name evidence="2" type="ORF">BDZ83DRAFT_614205</name>
</gene>
<dbReference type="Proteomes" id="UP001244207">
    <property type="component" value="Unassembled WGS sequence"/>
</dbReference>
<dbReference type="GeneID" id="85391715"/>
<name>A0AAD8UU32_GLOAC</name>
<feature type="region of interest" description="Disordered" evidence="1">
    <location>
        <begin position="1"/>
        <end position="65"/>
    </location>
</feature>
<sequence>MQSGEAKESSSELQTGRETRRTEKEGFLRRVSSQGKKRRERRCQWNTLDTGQDRTRRRIERDGKQRGQAEEALVQCLCFFNSFVQLAATLPSPPAARDPWDFHPLL</sequence>
<comment type="caution">
    <text evidence="2">The sequence shown here is derived from an EMBL/GenBank/DDBJ whole genome shotgun (WGS) entry which is preliminary data.</text>
</comment>